<keyword evidence="1" id="KW-0808">Transferase</keyword>
<dbReference type="Proteomes" id="UP000470082">
    <property type="component" value="Unassembled WGS sequence"/>
</dbReference>
<evidence type="ECO:0000313" key="4">
    <source>
        <dbReference type="EMBL" id="MSS00819.1"/>
    </source>
</evidence>
<feature type="domain" description="Carbohydrate kinase PfkB" evidence="3">
    <location>
        <begin position="22"/>
        <end position="298"/>
    </location>
</feature>
<dbReference type="PROSITE" id="PS00584">
    <property type="entry name" value="PFKB_KINASES_2"/>
    <property type="match status" value="1"/>
</dbReference>
<name>A0A7X2N1M3_9FIRM</name>
<accession>A0A7X2N1M3</accession>
<reference evidence="4 5" key="1">
    <citation type="submission" date="2019-08" db="EMBL/GenBank/DDBJ databases">
        <title>In-depth cultivation of the pig gut microbiome towards novel bacterial diversity and tailored functional studies.</title>
        <authorList>
            <person name="Wylensek D."/>
            <person name="Hitch T.C.A."/>
            <person name="Clavel T."/>
        </authorList>
    </citation>
    <scope>NUCLEOTIDE SEQUENCE [LARGE SCALE GENOMIC DNA]</scope>
    <source>
        <strain evidence="4 5">LKV-178-WT-2G</strain>
    </source>
</reference>
<dbReference type="AlphaFoldDB" id="A0A7X2N1M3"/>
<dbReference type="GO" id="GO:0005829">
    <property type="term" value="C:cytosol"/>
    <property type="evidence" value="ECO:0007669"/>
    <property type="project" value="TreeGrafter"/>
</dbReference>
<dbReference type="EMBL" id="VUMM01000002">
    <property type="protein sequence ID" value="MSS00819.1"/>
    <property type="molecule type" value="Genomic_DNA"/>
</dbReference>
<evidence type="ECO:0000313" key="5">
    <source>
        <dbReference type="Proteomes" id="UP000470082"/>
    </source>
</evidence>
<dbReference type="InterPro" id="IPR029056">
    <property type="entry name" value="Ribokinase-like"/>
</dbReference>
<proteinExistence type="predicted"/>
<dbReference type="SUPFAM" id="SSF53613">
    <property type="entry name" value="Ribokinase-like"/>
    <property type="match status" value="1"/>
</dbReference>
<protein>
    <submittedName>
        <fullName evidence="4">Carbohydrate kinase family protein</fullName>
    </submittedName>
</protein>
<organism evidence="4 5">
    <name type="scientific">Floccifex porci</name>
    <dbReference type="NCBI Taxonomy" id="2606629"/>
    <lineage>
        <taxon>Bacteria</taxon>
        <taxon>Bacillati</taxon>
        <taxon>Bacillota</taxon>
        <taxon>Erysipelotrichia</taxon>
        <taxon>Erysipelotrichales</taxon>
        <taxon>Erysipelotrichaceae</taxon>
        <taxon>Floccifex</taxon>
    </lineage>
</organism>
<keyword evidence="2 4" id="KW-0418">Kinase</keyword>
<gene>
    <name evidence="4" type="ORF">FYJ50_01570</name>
</gene>
<dbReference type="GO" id="GO:0016301">
    <property type="term" value="F:kinase activity"/>
    <property type="evidence" value="ECO:0007669"/>
    <property type="project" value="UniProtKB-KW"/>
</dbReference>
<dbReference type="InterPro" id="IPR002173">
    <property type="entry name" value="Carboh/pur_kinase_PfkB_CS"/>
</dbReference>
<evidence type="ECO:0000259" key="3">
    <source>
        <dbReference type="Pfam" id="PF00294"/>
    </source>
</evidence>
<evidence type="ECO:0000256" key="2">
    <source>
        <dbReference type="ARBA" id="ARBA00022777"/>
    </source>
</evidence>
<sequence length="304" mass="33633">MLDSKTCKKIVIVGNGVVDILVHPCDETVFETGSYPCENISMSVGGDALNEATILSSFGKEVEWITTLKDDDAGRYILSHCQKMGIDIYNSCFRDYDTAINVVLIKKDGSRHFLVNQKGSLRKLEIGDIPLTFDGDILCFASIFVYPEMKDDSLFTLFSYAKSKHMKVVADMTKCKNQETIQDLQKSLPLIDYLLPNEQEACLFTQSDTVEQAAEKLIQAGVKHVVIKCSEKGCYACDGKQKFWVKANDVVCVDTTGAGDSFVSGFVKALSEEKSFYECCEMGNEFGSLNVQKIGATTWIKGGN</sequence>
<dbReference type="InterPro" id="IPR011611">
    <property type="entry name" value="PfkB_dom"/>
</dbReference>
<dbReference type="Pfam" id="PF00294">
    <property type="entry name" value="PfkB"/>
    <property type="match status" value="1"/>
</dbReference>
<dbReference type="Gene3D" id="3.40.1190.20">
    <property type="match status" value="1"/>
</dbReference>
<dbReference type="PANTHER" id="PTHR10584">
    <property type="entry name" value="SUGAR KINASE"/>
    <property type="match status" value="1"/>
</dbReference>
<evidence type="ECO:0000256" key="1">
    <source>
        <dbReference type="ARBA" id="ARBA00022679"/>
    </source>
</evidence>
<dbReference type="PANTHER" id="PTHR10584:SF166">
    <property type="entry name" value="RIBOKINASE"/>
    <property type="match status" value="1"/>
</dbReference>
<keyword evidence="5" id="KW-1185">Reference proteome</keyword>
<comment type="caution">
    <text evidence="4">The sequence shown here is derived from an EMBL/GenBank/DDBJ whole genome shotgun (WGS) entry which is preliminary data.</text>
</comment>